<dbReference type="RefSeq" id="WP_191694208.1">
    <property type="nucleotide sequence ID" value="NZ_JACSQN010000006.1"/>
</dbReference>
<dbReference type="PANTHER" id="PTHR12110:SF21">
    <property type="entry name" value="XYLOSE ISOMERASE-LIKE TIM BARREL DOMAIN-CONTAINING PROTEIN"/>
    <property type="match status" value="1"/>
</dbReference>
<dbReference type="InterPro" id="IPR013022">
    <property type="entry name" value="Xyl_isomerase-like_TIM-brl"/>
</dbReference>
<evidence type="ECO:0000313" key="2">
    <source>
        <dbReference type="EMBL" id="MBD7984503.1"/>
    </source>
</evidence>
<proteinExistence type="predicted"/>
<evidence type="ECO:0000313" key="3">
    <source>
        <dbReference type="Proteomes" id="UP000626786"/>
    </source>
</evidence>
<sequence length="255" mass="28338">MEKWLSLWSAGQKKTVEDMTAIREAGFDGVEIWAEHLTAENDMELAKAAGLKIGLHLPFHDLNLATPFEEVESLIFKINEQWLKKLQEYGGGHAVIHGGMAWASEGHLEAKEVVIDRLSRMQKMAEELSCTLLFENQIPDKLNYTHIYPSSVDEWLEMLDESGTAACLDTGHLAVLGASLEETISRLGNRLASVHFSDNDAEGDLHQLPGDGVTGTSTAKLVDLLQEHDYNGPIVFEINPYLYSLQDIIEHPSAK</sequence>
<dbReference type="Pfam" id="PF01261">
    <property type="entry name" value="AP_endonuc_2"/>
    <property type="match status" value="1"/>
</dbReference>
<gene>
    <name evidence="2" type="ORF">H9649_07920</name>
</gene>
<dbReference type="Gene3D" id="3.20.20.150">
    <property type="entry name" value="Divalent-metal-dependent TIM barrel enzymes"/>
    <property type="match status" value="1"/>
</dbReference>
<feature type="domain" description="Xylose isomerase-like TIM barrel" evidence="1">
    <location>
        <begin position="21"/>
        <end position="239"/>
    </location>
</feature>
<comment type="caution">
    <text evidence="2">The sequence shown here is derived from an EMBL/GenBank/DDBJ whole genome shotgun (WGS) entry which is preliminary data.</text>
</comment>
<dbReference type="InterPro" id="IPR050312">
    <property type="entry name" value="IolE/XylAMocC-like"/>
</dbReference>
<dbReference type="PANTHER" id="PTHR12110">
    <property type="entry name" value="HYDROXYPYRUVATE ISOMERASE"/>
    <property type="match status" value="1"/>
</dbReference>
<accession>A0ABR8U8Z7</accession>
<dbReference type="SUPFAM" id="SSF51658">
    <property type="entry name" value="Xylose isomerase-like"/>
    <property type="match status" value="1"/>
</dbReference>
<dbReference type="EMBL" id="JACSQN010000006">
    <property type="protein sequence ID" value="MBD7984503.1"/>
    <property type="molecule type" value="Genomic_DNA"/>
</dbReference>
<dbReference type="Proteomes" id="UP000626786">
    <property type="component" value="Unassembled WGS sequence"/>
</dbReference>
<keyword evidence="2" id="KW-0413">Isomerase</keyword>
<evidence type="ECO:0000259" key="1">
    <source>
        <dbReference type="Pfam" id="PF01261"/>
    </source>
</evidence>
<protein>
    <submittedName>
        <fullName evidence="2">Sugar phosphate isomerase/epimerase</fullName>
    </submittedName>
</protein>
<dbReference type="InterPro" id="IPR036237">
    <property type="entry name" value="Xyl_isomerase-like_sf"/>
</dbReference>
<name>A0ABR8U8Z7_9BACL</name>
<keyword evidence="3" id="KW-1185">Reference proteome</keyword>
<organism evidence="2 3">
    <name type="scientific">Sporosarcina quadrami</name>
    <dbReference type="NCBI Taxonomy" id="2762234"/>
    <lineage>
        <taxon>Bacteria</taxon>
        <taxon>Bacillati</taxon>
        <taxon>Bacillota</taxon>
        <taxon>Bacilli</taxon>
        <taxon>Bacillales</taxon>
        <taxon>Caryophanaceae</taxon>
        <taxon>Sporosarcina</taxon>
    </lineage>
</organism>
<reference evidence="2 3" key="1">
    <citation type="submission" date="2020-08" db="EMBL/GenBank/DDBJ databases">
        <title>A Genomic Blueprint of the Chicken Gut Microbiome.</title>
        <authorList>
            <person name="Gilroy R."/>
            <person name="Ravi A."/>
            <person name="Getino M."/>
            <person name="Pursley I."/>
            <person name="Horton D.L."/>
            <person name="Alikhan N.-F."/>
            <person name="Baker D."/>
            <person name="Gharbi K."/>
            <person name="Hall N."/>
            <person name="Watson M."/>
            <person name="Adriaenssens E.M."/>
            <person name="Foster-Nyarko E."/>
            <person name="Jarju S."/>
            <person name="Secka A."/>
            <person name="Antonio M."/>
            <person name="Oren A."/>
            <person name="Chaudhuri R."/>
            <person name="La Ragione R.M."/>
            <person name="Hildebrand F."/>
            <person name="Pallen M.J."/>
        </authorList>
    </citation>
    <scope>NUCLEOTIDE SEQUENCE [LARGE SCALE GENOMIC DNA]</scope>
    <source>
        <strain evidence="2 3">Sa2YVA2</strain>
    </source>
</reference>
<dbReference type="GO" id="GO:0016853">
    <property type="term" value="F:isomerase activity"/>
    <property type="evidence" value="ECO:0007669"/>
    <property type="project" value="UniProtKB-KW"/>
</dbReference>